<comment type="caution">
    <text evidence="2">The sequence shown here is derived from an EMBL/GenBank/DDBJ whole genome shotgun (WGS) entry which is preliminary data.</text>
</comment>
<organism evidence="2 3">
    <name type="scientific">Chiloscyllium punctatum</name>
    <name type="common">Brownbanded bambooshark</name>
    <name type="synonym">Hemiscyllium punctatum</name>
    <dbReference type="NCBI Taxonomy" id="137246"/>
    <lineage>
        <taxon>Eukaryota</taxon>
        <taxon>Metazoa</taxon>
        <taxon>Chordata</taxon>
        <taxon>Craniata</taxon>
        <taxon>Vertebrata</taxon>
        <taxon>Chondrichthyes</taxon>
        <taxon>Elasmobranchii</taxon>
        <taxon>Galeomorphii</taxon>
        <taxon>Galeoidea</taxon>
        <taxon>Orectolobiformes</taxon>
        <taxon>Hemiscylliidae</taxon>
        <taxon>Chiloscyllium</taxon>
    </lineage>
</organism>
<name>A0A401RR68_CHIPU</name>
<evidence type="ECO:0000313" key="2">
    <source>
        <dbReference type="EMBL" id="GCC20695.1"/>
    </source>
</evidence>
<dbReference type="Proteomes" id="UP000287033">
    <property type="component" value="Unassembled WGS sequence"/>
</dbReference>
<feature type="region of interest" description="Disordered" evidence="1">
    <location>
        <begin position="16"/>
        <end position="42"/>
    </location>
</feature>
<dbReference type="AlphaFoldDB" id="A0A401RR68"/>
<keyword evidence="3" id="KW-1185">Reference proteome</keyword>
<sequence length="124" mass="14118">MAQAAKQLKKIKDVEAQAQLEQEKKEEEKRKRRNRSRERKRKSTFLSVYAQQFCFSSDRNASLFLGVVVKMIREDQSCYCVDISLGTSESVTLFHQMSDDRPVRKPTSPSGGWVVSKTVTASVA</sequence>
<reference evidence="2 3" key="1">
    <citation type="journal article" date="2018" name="Nat. Ecol. Evol.">
        <title>Shark genomes provide insights into elasmobranch evolution and the origin of vertebrates.</title>
        <authorList>
            <person name="Hara Y"/>
            <person name="Yamaguchi K"/>
            <person name="Onimaru K"/>
            <person name="Kadota M"/>
            <person name="Koyanagi M"/>
            <person name="Keeley SD"/>
            <person name="Tatsumi K"/>
            <person name="Tanaka K"/>
            <person name="Motone F"/>
            <person name="Kageyama Y"/>
            <person name="Nozu R"/>
            <person name="Adachi N"/>
            <person name="Nishimura O"/>
            <person name="Nakagawa R"/>
            <person name="Tanegashima C"/>
            <person name="Kiyatake I"/>
            <person name="Matsumoto R"/>
            <person name="Murakumo K"/>
            <person name="Nishida K"/>
            <person name="Terakita A"/>
            <person name="Kuratani S"/>
            <person name="Sato K"/>
            <person name="Hyodo S Kuraku.S."/>
        </authorList>
    </citation>
    <scope>NUCLEOTIDE SEQUENCE [LARGE SCALE GENOMIC DNA]</scope>
</reference>
<evidence type="ECO:0000313" key="3">
    <source>
        <dbReference type="Proteomes" id="UP000287033"/>
    </source>
</evidence>
<protein>
    <submittedName>
        <fullName evidence="2">Uncharacterized protein</fullName>
    </submittedName>
</protein>
<dbReference type="EMBL" id="BEZZ01001902">
    <property type="protein sequence ID" value="GCC20695.1"/>
    <property type="molecule type" value="Genomic_DNA"/>
</dbReference>
<feature type="compositionally biased region" description="Basic and acidic residues" evidence="1">
    <location>
        <begin position="16"/>
        <end position="29"/>
    </location>
</feature>
<dbReference type="STRING" id="137246.A0A401RR68"/>
<feature type="compositionally biased region" description="Basic residues" evidence="1">
    <location>
        <begin position="30"/>
        <end position="42"/>
    </location>
</feature>
<accession>A0A401RR68</accession>
<proteinExistence type="predicted"/>
<gene>
    <name evidence="2" type="ORF">chiPu_0019262</name>
</gene>
<evidence type="ECO:0000256" key="1">
    <source>
        <dbReference type="SAM" id="MobiDB-lite"/>
    </source>
</evidence>